<proteinExistence type="predicted"/>
<dbReference type="Proteomes" id="UP000244682">
    <property type="component" value="Chromosome"/>
</dbReference>
<accession>A0AAU8ZJ64</accession>
<protein>
    <submittedName>
        <fullName evidence="1">Uncharacterized protein</fullName>
    </submittedName>
</protein>
<name>A0AAU8ZJ64_MORMO</name>
<dbReference type="EMBL" id="CP028956">
    <property type="protein sequence ID" value="AWC93195.1"/>
    <property type="molecule type" value="Genomic_DNA"/>
</dbReference>
<dbReference type="AlphaFoldDB" id="A0AAU8ZJ64"/>
<evidence type="ECO:0000313" key="1">
    <source>
        <dbReference type="EMBL" id="AWC93195.1"/>
    </source>
</evidence>
<dbReference type="RefSeq" id="WP_046894448.1">
    <property type="nucleotide sequence ID" value="NZ_CAXONK010000014.1"/>
</dbReference>
<sequence>MSNVIPFRQKNNTLENLTRDFAAAVYRCHHHDYEDSYRLTETLGGNTTCRDIPPSEYIVLLTDWYFIEPLAEQAEDYEAAAADVLTRAVDSGRLTLAGEALYQSILSISRDMAAPEGGADDEIH</sequence>
<organism evidence="1 2">
    <name type="scientific">Morganella morganii</name>
    <name type="common">Proteus morganii</name>
    <dbReference type="NCBI Taxonomy" id="582"/>
    <lineage>
        <taxon>Bacteria</taxon>
        <taxon>Pseudomonadati</taxon>
        <taxon>Pseudomonadota</taxon>
        <taxon>Gammaproteobacteria</taxon>
        <taxon>Enterobacterales</taxon>
        <taxon>Morganellaceae</taxon>
        <taxon>Morganella</taxon>
    </lineage>
</organism>
<gene>
    <name evidence="1" type="ORF">AM380_05855</name>
</gene>
<reference evidence="1 2" key="1">
    <citation type="submission" date="2018-04" db="EMBL/GenBank/DDBJ databases">
        <title>Whole genome sequencing of Morganella morganii AR_0133.</title>
        <authorList>
            <person name="Conlan S."/>
            <person name="Thomas P.J."/>
            <person name="Mullikin J."/>
            <person name="Frank K.M."/>
            <person name="Segre J.A."/>
        </authorList>
    </citation>
    <scope>NUCLEOTIDE SEQUENCE [LARGE SCALE GENOMIC DNA]</scope>
    <source>
        <strain evidence="1 2">AR_0133</strain>
    </source>
</reference>
<evidence type="ECO:0000313" key="2">
    <source>
        <dbReference type="Proteomes" id="UP000244682"/>
    </source>
</evidence>